<proteinExistence type="predicted"/>
<protein>
    <submittedName>
        <fullName evidence="2">Uncharacterized protein</fullName>
    </submittedName>
</protein>
<keyword evidence="1" id="KW-0472">Membrane</keyword>
<keyword evidence="1" id="KW-1133">Transmembrane helix</keyword>
<name>A0A412X7L6_BACUN</name>
<organism evidence="2 3">
    <name type="scientific">Bacteroides uniformis</name>
    <dbReference type="NCBI Taxonomy" id="820"/>
    <lineage>
        <taxon>Bacteria</taxon>
        <taxon>Pseudomonadati</taxon>
        <taxon>Bacteroidota</taxon>
        <taxon>Bacteroidia</taxon>
        <taxon>Bacteroidales</taxon>
        <taxon>Bacteroidaceae</taxon>
        <taxon>Bacteroides</taxon>
    </lineage>
</organism>
<evidence type="ECO:0000313" key="3">
    <source>
        <dbReference type="Proteomes" id="UP000285343"/>
    </source>
</evidence>
<feature type="transmembrane region" description="Helical" evidence="1">
    <location>
        <begin position="28"/>
        <end position="47"/>
    </location>
</feature>
<reference evidence="2 3" key="1">
    <citation type="submission" date="2018-08" db="EMBL/GenBank/DDBJ databases">
        <title>A genome reference for cultivated species of the human gut microbiota.</title>
        <authorList>
            <person name="Zou Y."/>
            <person name="Xue W."/>
            <person name="Luo G."/>
        </authorList>
    </citation>
    <scope>NUCLEOTIDE SEQUENCE [LARGE SCALE GENOMIC DNA]</scope>
    <source>
        <strain evidence="2 3">AF14-42</strain>
    </source>
</reference>
<gene>
    <name evidence="2" type="ORF">DWW14_20825</name>
</gene>
<dbReference type="EMBL" id="QRZC01000039">
    <property type="protein sequence ID" value="RGV37007.1"/>
    <property type="molecule type" value="Genomic_DNA"/>
</dbReference>
<dbReference type="AlphaFoldDB" id="A0A412X7L6"/>
<comment type="caution">
    <text evidence="2">The sequence shown here is derived from an EMBL/GenBank/DDBJ whole genome shotgun (WGS) entry which is preliminary data.</text>
</comment>
<dbReference type="Proteomes" id="UP000285343">
    <property type="component" value="Unassembled WGS sequence"/>
</dbReference>
<evidence type="ECO:0000256" key="1">
    <source>
        <dbReference type="SAM" id="Phobius"/>
    </source>
</evidence>
<sequence>MGNKGMIYLGTATNSYAYYIKALFISKLYTIIFFTVMQNIGILGTFWEHFGNKKCIMVYIPMEKKQTLCSNGI</sequence>
<accession>A0A412X7L6</accession>
<evidence type="ECO:0000313" key="2">
    <source>
        <dbReference type="EMBL" id="RGV37007.1"/>
    </source>
</evidence>
<keyword evidence="1" id="KW-0812">Transmembrane</keyword>